<evidence type="ECO:0000256" key="1">
    <source>
        <dbReference type="ARBA" id="ARBA00000085"/>
    </source>
</evidence>
<keyword evidence="12" id="KW-0902">Two-component regulatory system</keyword>
<keyword evidence="8" id="KW-0547">Nucleotide-binding</keyword>
<dbReference type="InterPro" id="IPR003660">
    <property type="entry name" value="HAMP_dom"/>
</dbReference>
<dbReference type="SUPFAM" id="SSF158472">
    <property type="entry name" value="HAMP domain-like"/>
    <property type="match status" value="1"/>
</dbReference>
<dbReference type="CDD" id="cd00075">
    <property type="entry name" value="HATPase"/>
    <property type="match status" value="1"/>
</dbReference>
<dbReference type="SUPFAM" id="SSF47384">
    <property type="entry name" value="Homodimeric domain of signal transducing histidine kinase"/>
    <property type="match status" value="1"/>
</dbReference>
<dbReference type="PRINTS" id="PR00344">
    <property type="entry name" value="BCTRLSENSOR"/>
</dbReference>
<dbReference type="SUPFAM" id="SSF55874">
    <property type="entry name" value="ATPase domain of HSP90 chaperone/DNA topoisomerase II/histidine kinase"/>
    <property type="match status" value="1"/>
</dbReference>
<dbReference type="SMART" id="SM00304">
    <property type="entry name" value="HAMP"/>
    <property type="match status" value="1"/>
</dbReference>
<dbReference type="CDD" id="cd00082">
    <property type="entry name" value="HisKA"/>
    <property type="match status" value="1"/>
</dbReference>
<feature type="domain" description="Histidine kinase" evidence="15">
    <location>
        <begin position="242"/>
        <end position="452"/>
    </location>
</feature>
<dbReference type="Proteomes" id="UP000679749">
    <property type="component" value="Unassembled WGS sequence"/>
</dbReference>
<dbReference type="SMART" id="SM00387">
    <property type="entry name" value="HATPase_c"/>
    <property type="match status" value="1"/>
</dbReference>
<dbReference type="Gene3D" id="3.30.565.10">
    <property type="entry name" value="Histidine kinase-like ATPase, C-terminal domain"/>
    <property type="match status" value="1"/>
</dbReference>
<feature type="domain" description="HAMP" evidence="16">
    <location>
        <begin position="180"/>
        <end position="234"/>
    </location>
</feature>
<dbReference type="GO" id="GO:0005524">
    <property type="term" value="F:ATP binding"/>
    <property type="evidence" value="ECO:0007669"/>
    <property type="project" value="UniProtKB-KW"/>
</dbReference>
<accession>A0A942U7L1</accession>
<dbReference type="RefSeq" id="WP_213118291.1">
    <property type="nucleotide sequence ID" value="NZ_JAGYPF010000003.1"/>
</dbReference>
<evidence type="ECO:0000256" key="13">
    <source>
        <dbReference type="ARBA" id="ARBA00023136"/>
    </source>
</evidence>
<protein>
    <recommendedName>
        <fullName evidence="3">histidine kinase</fullName>
        <ecNumber evidence="3">2.7.13.3</ecNumber>
    </recommendedName>
</protein>
<evidence type="ECO:0000256" key="5">
    <source>
        <dbReference type="ARBA" id="ARBA00022553"/>
    </source>
</evidence>
<evidence type="ECO:0000313" key="17">
    <source>
        <dbReference type="EMBL" id="MBS4213768.1"/>
    </source>
</evidence>
<feature type="transmembrane region" description="Helical" evidence="14">
    <location>
        <begin position="12"/>
        <end position="31"/>
    </location>
</feature>
<keyword evidence="4" id="KW-1003">Cell membrane</keyword>
<dbReference type="InterPro" id="IPR050398">
    <property type="entry name" value="HssS/ArlS-like"/>
</dbReference>
<evidence type="ECO:0000256" key="14">
    <source>
        <dbReference type="SAM" id="Phobius"/>
    </source>
</evidence>
<comment type="catalytic activity">
    <reaction evidence="1">
        <text>ATP + protein L-histidine = ADP + protein N-phospho-L-histidine.</text>
        <dbReference type="EC" id="2.7.13.3"/>
    </reaction>
</comment>
<gene>
    <name evidence="17" type="ORF">KHA99_15030</name>
</gene>
<dbReference type="PANTHER" id="PTHR45528">
    <property type="entry name" value="SENSOR HISTIDINE KINASE CPXA"/>
    <property type="match status" value="1"/>
</dbReference>
<dbReference type="InterPro" id="IPR036097">
    <property type="entry name" value="HisK_dim/P_sf"/>
</dbReference>
<dbReference type="FunFam" id="3.30.565.10:FF:000006">
    <property type="entry name" value="Sensor histidine kinase WalK"/>
    <property type="match status" value="1"/>
</dbReference>
<keyword evidence="11 14" id="KW-1133">Transmembrane helix</keyword>
<dbReference type="InterPro" id="IPR005467">
    <property type="entry name" value="His_kinase_dom"/>
</dbReference>
<keyword evidence="10" id="KW-0067">ATP-binding</keyword>
<evidence type="ECO:0000256" key="3">
    <source>
        <dbReference type="ARBA" id="ARBA00012438"/>
    </source>
</evidence>
<organism evidence="17 18">
    <name type="scientific">Neobacillus rhizophilus</name>
    <dbReference type="NCBI Taxonomy" id="2833579"/>
    <lineage>
        <taxon>Bacteria</taxon>
        <taxon>Bacillati</taxon>
        <taxon>Bacillota</taxon>
        <taxon>Bacilli</taxon>
        <taxon>Bacillales</taxon>
        <taxon>Bacillaceae</taxon>
        <taxon>Neobacillus</taxon>
    </lineage>
</organism>
<dbReference type="PROSITE" id="PS50109">
    <property type="entry name" value="HIS_KIN"/>
    <property type="match status" value="1"/>
</dbReference>
<keyword evidence="5" id="KW-0597">Phosphoprotein</keyword>
<dbReference type="GO" id="GO:0005886">
    <property type="term" value="C:plasma membrane"/>
    <property type="evidence" value="ECO:0007669"/>
    <property type="project" value="UniProtKB-SubCell"/>
</dbReference>
<evidence type="ECO:0000313" key="18">
    <source>
        <dbReference type="Proteomes" id="UP000679749"/>
    </source>
</evidence>
<dbReference type="Gene3D" id="1.10.287.130">
    <property type="match status" value="1"/>
</dbReference>
<dbReference type="InterPro" id="IPR003594">
    <property type="entry name" value="HATPase_dom"/>
</dbReference>
<dbReference type="Pfam" id="PF00672">
    <property type="entry name" value="HAMP"/>
    <property type="match status" value="1"/>
</dbReference>
<dbReference type="AlphaFoldDB" id="A0A942U7L1"/>
<evidence type="ECO:0000256" key="9">
    <source>
        <dbReference type="ARBA" id="ARBA00022777"/>
    </source>
</evidence>
<dbReference type="InterPro" id="IPR004358">
    <property type="entry name" value="Sig_transdc_His_kin-like_C"/>
</dbReference>
<comment type="caution">
    <text evidence="17">The sequence shown here is derived from an EMBL/GenBank/DDBJ whole genome shotgun (WGS) entry which is preliminary data.</text>
</comment>
<dbReference type="PROSITE" id="PS50885">
    <property type="entry name" value="HAMP"/>
    <property type="match status" value="1"/>
</dbReference>
<dbReference type="FunFam" id="1.10.287.130:FF:000001">
    <property type="entry name" value="Two-component sensor histidine kinase"/>
    <property type="match status" value="1"/>
</dbReference>
<dbReference type="Gene3D" id="6.10.340.10">
    <property type="match status" value="1"/>
</dbReference>
<keyword evidence="6" id="KW-0808">Transferase</keyword>
<keyword evidence="9" id="KW-0418">Kinase</keyword>
<dbReference type="Pfam" id="PF00512">
    <property type="entry name" value="HisKA"/>
    <property type="match status" value="1"/>
</dbReference>
<dbReference type="SMART" id="SM00388">
    <property type="entry name" value="HisKA"/>
    <property type="match status" value="1"/>
</dbReference>
<evidence type="ECO:0000256" key="12">
    <source>
        <dbReference type="ARBA" id="ARBA00023012"/>
    </source>
</evidence>
<dbReference type="GO" id="GO:0000155">
    <property type="term" value="F:phosphorelay sensor kinase activity"/>
    <property type="evidence" value="ECO:0007669"/>
    <property type="project" value="InterPro"/>
</dbReference>
<evidence type="ECO:0000256" key="11">
    <source>
        <dbReference type="ARBA" id="ARBA00022989"/>
    </source>
</evidence>
<evidence type="ECO:0000256" key="8">
    <source>
        <dbReference type="ARBA" id="ARBA00022741"/>
    </source>
</evidence>
<dbReference type="CDD" id="cd06225">
    <property type="entry name" value="HAMP"/>
    <property type="match status" value="1"/>
</dbReference>
<evidence type="ECO:0000256" key="2">
    <source>
        <dbReference type="ARBA" id="ARBA00004651"/>
    </source>
</evidence>
<dbReference type="EMBL" id="JAGYPF010000003">
    <property type="protein sequence ID" value="MBS4213768.1"/>
    <property type="molecule type" value="Genomic_DNA"/>
</dbReference>
<name>A0A942U7L1_9BACI</name>
<evidence type="ECO:0000259" key="16">
    <source>
        <dbReference type="PROSITE" id="PS50885"/>
    </source>
</evidence>
<evidence type="ECO:0000256" key="4">
    <source>
        <dbReference type="ARBA" id="ARBA00022475"/>
    </source>
</evidence>
<keyword evidence="18" id="KW-1185">Reference proteome</keyword>
<dbReference type="InterPro" id="IPR036890">
    <property type="entry name" value="HATPase_C_sf"/>
</dbReference>
<evidence type="ECO:0000256" key="10">
    <source>
        <dbReference type="ARBA" id="ARBA00022840"/>
    </source>
</evidence>
<keyword evidence="7 14" id="KW-0812">Transmembrane</keyword>
<dbReference type="InterPro" id="IPR003661">
    <property type="entry name" value="HisK_dim/P_dom"/>
</dbReference>
<feature type="transmembrane region" description="Helical" evidence="14">
    <location>
        <begin position="155"/>
        <end position="178"/>
    </location>
</feature>
<dbReference type="EC" id="2.7.13.3" evidence="3"/>
<reference evidence="17" key="1">
    <citation type="submission" date="2021-05" db="EMBL/GenBank/DDBJ databases">
        <title>Novel Bacillus species.</title>
        <authorList>
            <person name="Liu G."/>
        </authorList>
    </citation>
    <scope>NUCLEOTIDE SEQUENCE</scope>
    <source>
        <strain evidence="17">FJAT-49825</strain>
    </source>
</reference>
<sequence length="452" mass="51760">MKITTKINLLTTAWMLCILILVNVVVFFLFMKTTINMEKDMLFKKAADIEKQIDNSQSSRNVEDKLKGFLSEYSYIRIIGPGNKIIYEVSNDKVLSTKIKGRYAENQQSQTYLISGKNGEEQVLVVHDPIHTGKQFKESLEIGERLQGLEARKEILRAILIFSTILAAIISLLGGRWLSNMIMRPISNMITTMEEIEKSGVPKTITIQNRAKDELQTLAKTFNRMIDRLQENLAKQSQFISDASHELKTPLTVIKSYANLLRRHGLENKEMADEAIQAIHSEATRIQKMTDTFLDLATLERESELEIHEVNLVSFCQNILKQLKQVYKREITLEYDTSSLIVHADELKLKQVIIILLDNAMKYSQEKIEVFLEQKEQFAIIRVKDYGIGIPQEEIHNIFERFYRVDKARSRETGGTGLGLHIAKSIMKLHKGEIEIECNEGSGTTVKLLLPK</sequence>
<evidence type="ECO:0000259" key="15">
    <source>
        <dbReference type="PROSITE" id="PS50109"/>
    </source>
</evidence>
<comment type="subcellular location">
    <subcellularLocation>
        <location evidence="2">Cell membrane</location>
        <topology evidence="2">Multi-pass membrane protein</topology>
    </subcellularLocation>
</comment>
<dbReference type="PANTHER" id="PTHR45528:SF1">
    <property type="entry name" value="SENSOR HISTIDINE KINASE CPXA"/>
    <property type="match status" value="1"/>
</dbReference>
<dbReference type="Pfam" id="PF02518">
    <property type="entry name" value="HATPase_c"/>
    <property type="match status" value="1"/>
</dbReference>
<evidence type="ECO:0000256" key="7">
    <source>
        <dbReference type="ARBA" id="ARBA00022692"/>
    </source>
</evidence>
<evidence type="ECO:0000256" key="6">
    <source>
        <dbReference type="ARBA" id="ARBA00022679"/>
    </source>
</evidence>
<keyword evidence="13 14" id="KW-0472">Membrane</keyword>
<proteinExistence type="predicted"/>